<feature type="binding site" evidence="3 4">
    <location>
        <position position="202"/>
    </location>
    <ligand>
        <name>Zn(2+)</name>
        <dbReference type="ChEBI" id="CHEBI:29105"/>
    </ligand>
</feature>
<organism evidence="6 7">
    <name type="scientific">Parahalioglobus pacificus</name>
    <dbReference type="NCBI Taxonomy" id="930806"/>
    <lineage>
        <taxon>Bacteria</taxon>
        <taxon>Pseudomonadati</taxon>
        <taxon>Pseudomonadota</taxon>
        <taxon>Gammaproteobacteria</taxon>
        <taxon>Cellvibrionales</taxon>
        <taxon>Halieaceae</taxon>
        <taxon>Parahalioglobus</taxon>
    </lineage>
</organism>
<evidence type="ECO:0000256" key="1">
    <source>
        <dbReference type="ARBA" id="ARBA00022603"/>
    </source>
</evidence>
<dbReference type="PROSITE" id="PS50970">
    <property type="entry name" value="HCY"/>
    <property type="match status" value="1"/>
</dbReference>
<keyword evidence="3 4" id="KW-0479">Metal-binding</keyword>
<evidence type="ECO:0000313" key="7">
    <source>
        <dbReference type="Proteomes" id="UP000644693"/>
    </source>
</evidence>
<dbReference type="RefSeq" id="WP_189478221.1">
    <property type="nucleotide sequence ID" value="NZ_BMYM01000002.1"/>
</dbReference>
<dbReference type="PANTHER" id="PTHR11103">
    <property type="entry name" value="SLR1189 PROTEIN"/>
    <property type="match status" value="1"/>
</dbReference>
<evidence type="ECO:0000256" key="3">
    <source>
        <dbReference type="PIRSR" id="PIRSR037505-2"/>
    </source>
</evidence>
<dbReference type="GO" id="GO:0008168">
    <property type="term" value="F:methyltransferase activity"/>
    <property type="evidence" value="ECO:0007669"/>
    <property type="project" value="UniProtKB-UniRule"/>
</dbReference>
<dbReference type="PIRSF" id="PIRSF037505">
    <property type="entry name" value="Betaine_HMT"/>
    <property type="match status" value="1"/>
</dbReference>
<keyword evidence="1 4" id="KW-0489">Methyltransferase</keyword>
<comment type="caution">
    <text evidence="6">The sequence shown here is derived from an EMBL/GenBank/DDBJ whole genome shotgun (WGS) entry which is preliminary data.</text>
</comment>
<dbReference type="Proteomes" id="UP000644693">
    <property type="component" value="Unassembled WGS sequence"/>
</dbReference>
<feature type="domain" description="Hcy-binding" evidence="5">
    <location>
        <begin position="1"/>
        <end position="290"/>
    </location>
</feature>
<dbReference type="Gene3D" id="3.20.20.330">
    <property type="entry name" value="Homocysteine-binding-like domain"/>
    <property type="match status" value="1"/>
</dbReference>
<reference evidence="6" key="1">
    <citation type="journal article" date="2014" name="Int. J. Syst. Evol. Microbiol.">
        <title>Complete genome sequence of Corynebacterium casei LMG S-19264T (=DSM 44701T), isolated from a smear-ripened cheese.</title>
        <authorList>
            <consortium name="US DOE Joint Genome Institute (JGI-PGF)"/>
            <person name="Walter F."/>
            <person name="Albersmeier A."/>
            <person name="Kalinowski J."/>
            <person name="Ruckert C."/>
        </authorList>
    </citation>
    <scope>NUCLEOTIDE SEQUENCE</scope>
    <source>
        <strain evidence="6">KCTC 23430</strain>
    </source>
</reference>
<reference evidence="6" key="2">
    <citation type="submission" date="2020-09" db="EMBL/GenBank/DDBJ databases">
        <authorList>
            <person name="Sun Q."/>
            <person name="Kim S."/>
        </authorList>
    </citation>
    <scope>NUCLEOTIDE SEQUENCE</scope>
    <source>
        <strain evidence="6">KCTC 23430</strain>
    </source>
</reference>
<dbReference type="InterPro" id="IPR003726">
    <property type="entry name" value="HCY_dom"/>
</dbReference>
<feature type="binding site" evidence="3 4">
    <location>
        <position position="275"/>
    </location>
    <ligand>
        <name>Zn(2+)</name>
        <dbReference type="ChEBI" id="CHEBI:29105"/>
    </ligand>
</feature>
<evidence type="ECO:0000259" key="5">
    <source>
        <dbReference type="PROSITE" id="PS50970"/>
    </source>
</evidence>
<dbReference type="PANTHER" id="PTHR11103:SF18">
    <property type="entry name" value="SLR1189 PROTEIN"/>
    <property type="match status" value="1"/>
</dbReference>
<dbReference type="GO" id="GO:0009086">
    <property type="term" value="P:methionine biosynthetic process"/>
    <property type="evidence" value="ECO:0007669"/>
    <property type="project" value="InterPro"/>
</dbReference>
<proteinExistence type="predicted"/>
<evidence type="ECO:0000256" key="4">
    <source>
        <dbReference type="PROSITE-ProRule" id="PRU00333"/>
    </source>
</evidence>
<dbReference type="InterPro" id="IPR036589">
    <property type="entry name" value="HCY_dom_sf"/>
</dbReference>
<evidence type="ECO:0000256" key="2">
    <source>
        <dbReference type="ARBA" id="ARBA00022679"/>
    </source>
</evidence>
<dbReference type="EMBL" id="BMYM01000002">
    <property type="protein sequence ID" value="GHD37051.1"/>
    <property type="molecule type" value="Genomic_DNA"/>
</dbReference>
<evidence type="ECO:0000313" key="6">
    <source>
        <dbReference type="EMBL" id="GHD37051.1"/>
    </source>
</evidence>
<keyword evidence="3 4" id="KW-0862">Zinc</keyword>
<name>A0A918XM35_9GAMM</name>
<feature type="binding site" evidence="3 4">
    <location>
        <position position="276"/>
    </location>
    <ligand>
        <name>Zn(2+)</name>
        <dbReference type="ChEBI" id="CHEBI:29105"/>
    </ligand>
</feature>
<keyword evidence="7" id="KW-1185">Reference proteome</keyword>
<sequence length="298" mass="31666">MATITLLDGSIGQELLKRSGDAATPLWSTQVMMDHPDLIEAVHDSYFKVGATVATTNTYAILRDRLEPAGIADKLEPLTNIALTAACSARDAAGKGRVAGSIGPLGASYRPDLAPSPEEAAQQYAEPVNLMVDHVDMLLLETMASVEQVEGALRACVGRGKPVWLGVTVDDDNGARLRSGESLQELQPVLQQHTPDAILINCSRPEAIGAALDVIKGFDLPFGAYANGFTHISEAFLDDKPTVDALSQRHDLTPKAYADFAMQWVDQGATIVGGCCEVGPAHIEALAKRLQETGHTIA</sequence>
<accession>A0A918XM35</accession>
<dbReference type="GO" id="GO:0008270">
    <property type="term" value="F:zinc ion binding"/>
    <property type="evidence" value="ECO:0007669"/>
    <property type="project" value="InterPro"/>
</dbReference>
<protein>
    <submittedName>
        <fullName evidence="6">Homocysteine S-methyltransferase</fullName>
    </submittedName>
</protein>
<comment type="cofactor">
    <cofactor evidence="3">
        <name>Zn(2+)</name>
        <dbReference type="ChEBI" id="CHEBI:29105"/>
    </cofactor>
    <text evidence="3">Binds 1 zinc ion per subunit.</text>
</comment>
<dbReference type="Pfam" id="PF02574">
    <property type="entry name" value="S-methyl_trans"/>
    <property type="match status" value="1"/>
</dbReference>
<gene>
    <name evidence="6" type="ORF">GCM10007053_26170</name>
</gene>
<dbReference type="GO" id="GO:0032259">
    <property type="term" value="P:methylation"/>
    <property type="evidence" value="ECO:0007669"/>
    <property type="project" value="UniProtKB-KW"/>
</dbReference>
<dbReference type="SUPFAM" id="SSF82282">
    <property type="entry name" value="Homocysteine S-methyltransferase"/>
    <property type="match status" value="1"/>
</dbReference>
<dbReference type="AlphaFoldDB" id="A0A918XM35"/>
<dbReference type="InterPro" id="IPR017226">
    <property type="entry name" value="BHMT-like"/>
</dbReference>
<keyword evidence="2 4" id="KW-0808">Transferase</keyword>